<feature type="transmembrane region" description="Helical" evidence="1">
    <location>
        <begin position="247"/>
        <end position="271"/>
    </location>
</feature>
<feature type="transmembrane region" description="Helical" evidence="1">
    <location>
        <begin position="202"/>
        <end position="227"/>
    </location>
</feature>
<evidence type="ECO:0000256" key="1">
    <source>
        <dbReference type="SAM" id="Phobius"/>
    </source>
</evidence>
<evidence type="ECO:0000313" key="4">
    <source>
        <dbReference type="Proteomes" id="UP000256964"/>
    </source>
</evidence>
<accession>A0A371CUP8</accession>
<evidence type="ECO:0000313" key="3">
    <source>
        <dbReference type="EMBL" id="RDX44001.1"/>
    </source>
</evidence>
<gene>
    <name evidence="3" type="ORF">OH76DRAFT_1119532</name>
</gene>
<sequence>MPLPVPCPSFATAAPRLANSSPLASEASPVHLPQRSRAAYPSSCTMDNPAVPVMGGLLVEIFVACILYGITTLQTLIYYQKYPRDRMFLKLLVGTVWFIETAHTAFCIQFIYGYLILGFSDYFNFLHINWGIGITVLCSASIALCVQGYYTWRVWIVSGKNTVWTALIGTFALARVGFGIGSCILCYKYPSWPILRDSRSSLVTVSGGLGSAALVDILVASTLTVYLRRRRSTGTWNKDSNNMINRILLYAVNTGAITCTASILCVILFAVQKNNLTFLGLVEIQAKLYSNSFLGSLNARSHMRSSKSIHTFSSSAPRAPVLEVYQHTVVEDDSSKAPHSLQSGDFDLTTATSSKALELA</sequence>
<reference evidence="3 4" key="1">
    <citation type="journal article" date="2018" name="Biotechnol. Biofuels">
        <title>Integrative visual omics of the white-rot fungus Polyporus brumalis exposes the biotechnological potential of its oxidative enzymes for delignifying raw plant biomass.</title>
        <authorList>
            <person name="Miyauchi S."/>
            <person name="Rancon A."/>
            <person name="Drula E."/>
            <person name="Hage H."/>
            <person name="Chaduli D."/>
            <person name="Favel A."/>
            <person name="Grisel S."/>
            <person name="Henrissat B."/>
            <person name="Herpoel-Gimbert I."/>
            <person name="Ruiz-Duenas F.J."/>
            <person name="Chevret D."/>
            <person name="Hainaut M."/>
            <person name="Lin J."/>
            <person name="Wang M."/>
            <person name="Pangilinan J."/>
            <person name="Lipzen A."/>
            <person name="Lesage-Meessen L."/>
            <person name="Navarro D."/>
            <person name="Riley R."/>
            <person name="Grigoriev I.V."/>
            <person name="Zhou S."/>
            <person name="Raouche S."/>
            <person name="Rosso M.N."/>
        </authorList>
    </citation>
    <scope>NUCLEOTIDE SEQUENCE [LARGE SCALE GENOMIC DNA]</scope>
    <source>
        <strain evidence="3 4">BRFM 1820</strain>
    </source>
</reference>
<dbReference type="Proteomes" id="UP000256964">
    <property type="component" value="Unassembled WGS sequence"/>
</dbReference>
<keyword evidence="4" id="KW-1185">Reference proteome</keyword>
<feature type="domain" description="DUF6534" evidence="2">
    <location>
        <begin position="212"/>
        <end position="302"/>
    </location>
</feature>
<dbReference type="EMBL" id="KZ857456">
    <property type="protein sequence ID" value="RDX44001.1"/>
    <property type="molecule type" value="Genomic_DNA"/>
</dbReference>
<protein>
    <recommendedName>
        <fullName evidence="2">DUF6534 domain-containing protein</fullName>
    </recommendedName>
</protein>
<keyword evidence="1" id="KW-0472">Membrane</keyword>
<name>A0A371CUP8_9APHY</name>
<feature type="transmembrane region" description="Helical" evidence="1">
    <location>
        <begin position="164"/>
        <end position="190"/>
    </location>
</feature>
<dbReference type="PANTHER" id="PTHR40465">
    <property type="entry name" value="CHROMOSOME 1, WHOLE GENOME SHOTGUN SEQUENCE"/>
    <property type="match status" value="1"/>
</dbReference>
<keyword evidence="1" id="KW-0812">Transmembrane</keyword>
<feature type="transmembrane region" description="Helical" evidence="1">
    <location>
        <begin position="128"/>
        <end position="152"/>
    </location>
</feature>
<dbReference type="OrthoDB" id="3270417at2759"/>
<keyword evidence="1" id="KW-1133">Transmembrane helix</keyword>
<proteinExistence type="predicted"/>
<evidence type="ECO:0000259" key="2">
    <source>
        <dbReference type="Pfam" id="PF20152"/>
    </source>
</evidence>
<feature type="transmembrane region" description="Helical" evidence="1">
    <location>
        <begin position="91"/>
        <end position="116"/>
    </location>
</feature>
<dbReference type="InterPro" id="IPR045339">
    <property type="entry name" value="DUF6534"/>
</dbReference>
<dbReference type="AlphaFoldDB" id="A0A371CUP8"/>
<organism evidence="3 4">
    <name type="scientific">Lentinus brumalis</name>
    <dbReference type="NCBI Taxonomy" id="2498619"/>
    <lineage>
        <taxon>Eukaryota</taxon>
        <taxon>Fungi</taxon>
        <taxon>Dikarya</taxon>
        <taxon>Basidiomycota</taxon>
        <taxon>Agaricomycotina</taxon>
        <taxon>Agaricomycetes</taxon>
        <taxon>Polyporales</taxon>
        <taxon>Polyporaceae</taxon>
        <taxon>Lentinus</taxon>
    </lineage>
</organism>
<feature type="transmembrane region" description="Helical" evidence="1">
    <location>
        <begin position="57"/>
        <end position="79"/>
    </location>
</feature>
<dbReference type="PANTHER" id="PTHR40465:SF1">
    <property type="entry name" value="DUF6534 DOMAIN-CONTAINING PROTEIN"/>
    <property type="match status" value="1"/>
</dbReference>
<dbReference type="Pfam" id="PF20152">
    <property type="entry name" value="DUF6534"/>
    <property type="match status" value="1"/>
</dbReference>
<dbReference type="STRING" id="139420.A0A371CUP8"/>